<dbReference type="GO" id="GO:0016811">
    <property type="term" value="F:hydrolase activity, acting on carbon-nitrogen (but not peptide) bonds, in linear amides"/>
    <property type="evidence" value="ECO:0007669"/>
    <property type="project" value="TreeGrafter"/>
</dbReference>
<evidence type="ECO:0000256" key="4">
    <source>
        <dbReference type="ARBA" id="ARBA00022833"/>
    </source>
</evidence>
<dbReference type="InterPro" id="IPR003785">
    <property type="entry name" value="Creatininase/forma_Hydrolase"/>
</dbReference>
<keyword evidence="4" id="KW-0862">Zinc</keyword>
<evidence type="ECO:0000256" key="1">
    <source>
        <dbReference type="ARBA" id="ARBA00001947"/>
    </source>
</evidence>
<dbReference type="SUPFAM" id="SSF102215">
    <property type="entry name" value="Creatininase"/>
    <property type="match status" value="1"/>
</dbReference>
<dbReference type="AlphaFoldDB" id="A0A381ZQW3"/>
<dbReference type="PANTHER" id="PTHR35005">
    <property type="entry name" value="3-DEHYDRO-SCYLLO-INOSOSE HYDROLASE"/>
    <property type="match status" value="1"/>
</dbReference>
<dbReference type="GO" id="GO:0009231">
    <property type="term" value="P:riboflavin biosynthetic process"/>
    <property type="evidence" value="ECO:0007669"/>
    <property type="project" value="TreeGrafter"/>
</dbReference>
<dbReference type="Gene3D" id="3.40.50.10310">
    <property type="entry name" value="Creatininase"/>
    <property type="match status" value="1"/>
</dbReference>
<gene>
    <name evidence="5" type="ORF">METZ01_LOCUS144205</name>
</gene>
<evidence type="ECO:0008006" key="6">
    <source>
        <dbReference type="Google" id="ProtNLM"/>
    </source>
</evidence>
<dbReference type="EMBL" id="UINC01022206">
    <property type="protein sequence ID" value="SVA91351.1"/>
    <property type="molecule type" value="Genomic_DNA"/>
</dbReference>
<proteinExistence type="predicted"/>
<keyword evidence="3" id="KW-0378">Hydrolase</keyword>
<dbReference type="Pfam" id="PF02633">
    <property type="entry name" value="Creatininase"/>
    <property type="match status" value="1"/>
</dbReference>
<sequence length="257" mass="29079">MNETVQRNFSEFTWTEINELGVEDGVLVLPIGAIEQHGPHLTVDCDLVFADRFLDMTLAEIDADLKIWRLPILPFSKSNEHHDFPGTIWLSAQTLTSVISDICSSAKNMGFRKIVFWNCHGGNRALLEVISRDMRIEYDLMIFQIFAASIEDPLSPLNPQEPKYGIHAGEFETSIMLALDPERVREDKLNCEYPNFPSEKFALENADATIAWKTSDFQKSGTFGDATGATTERGKVRLDLLIQKLIDILIEIVKFKV</sequence>
<evidence type="ECO:0000256" key="3">
    <source>
        <dbReference type="ARBA" id="ARBA00022801"/>
    </source>
</evidence>
<protein>
    <recommendedName>
        <fullName evidence="6">Creatininase</fullName>
    </recommendedName>
</protein>
<dbReference type="PANTHER" id="PTHR35005:SF1">
    <property type="entry name" value="2-AMINO-5-FORMYLAMINO-6-RIBOSYLAMINOPYRIMIDIN-4(3H)-ONE 5'-MONOPHOSPHATE DEFORMYLASE"/>
    <property type="match status" value="1"/>
</dbReference>
<accession>A0A381ZQW3</accession>
<organism evidence="5">
    <name type="scientific">marine metagenome</name>
    <dbReference type="NCBI Taxonomy" id="408172"/>
    <lineage>
        <taxon>unclassified sequences</taxon>
        <taxon>metagenomes</taxon>
        <taxon>ecological metagenomes</taxon>
    </lineage>
</organism>
<dbReference type="GO" id="GO:0046872">
    <property type="term" value="F:metal ion binding"/>
    <property type="evidence" value="ECO:0007669"/>
    <property type="project" value="UniProtKB-KW"/>
</dbReference>
<evidence type="ECO:0000256" key="2">
    <source>
        <dbReference type="ARBA" id="ARBA00022723"/>
    </source>
</evidence>
<name>A0A381ZQW3_9ZZZZ</name>
<dbReference type="InterPro" id="IPR024087">
    <property type="entry name" value="Creatininase-like_sf"/>
</dbReference>
<comment type="cofactor">
    <cofactor evidence="1">
        <name>Zn(2+)</name>
        <dbReference type="ChEBI" id="CHEBI:29105"/>
    </cofactor>
</comment>
<evidence type="ECO:0000313" key="5">
    <source>
        <dbReference type="EMBL" id="SVA91351.1"/>
    </source>
</evidence>
<keyword evidence="2" id="KW-0479">Metal-binding</keyword>
<reference evidence="5" key="1">
    <citation type="submission" date="2018-05" db="EMBL/GenBank/DDBJ databases">
        <authorList>
            <person name="Lanie J.A."/>
            <person name="Ng W.-L."/>
            <person name="Kazmierczak K.M."/>
            <person name="Andrzejewski T.M."/>
            <person name="Davidsen T.M."/>
            <person name="Wayne K.J."/>
            <person name="Tettelin H."/>
            <person name="Glass J.I."/>
            <person name="Rusch D."/>
            <person name="Podicherti R."/>
            <person name="Tsui H.-C.T."/>
            <person name="Winkler M.E."/>
        </authorList>
    </citation>
    <scope>NUCLEOTIDE SEQUENCE</scope>
</reference>